<dbReference type="Proteomes" id="UP000239446">
    <property type="component" value="Unassembled WGS sequence"/>
</dbReference>
<dbReference type="PANTHER" id="PTHR32089:SF112">
    <property type="entry name" value="LYSOZYME-LIKE PROTEIN-RELATED"/>
    <property type="match status" value="1"/>
</dbReference>
<keyword evidence="3 8" id="KW-1133">Transmembrane helix</keyword>
<evidence type="ECO:0000256" key="3">
    <source>
        <dbReference type="ARBA" id="ARBA00022989"/>
    </source>
</evidence>
<reference evidence="12 13" key="2">
    <citation type="submission" date="2018-02" db="EMBL/GenBank/DDBJ databases">
        <title>Subsurface microbial communities from deep shales in Ohio and West Virginia, USA.</title>
        <authorList>
            <person name="Wrighton K."/>
        </authorList>
    </citation>
    <scope>NUCLEOTIDE SEQUENCE [LARGE SCALE GENOMIC DNA]</scope>
    <source>
        <strain evidence="12 13">UTICA-S1B9</strain>
    </source>
</reference>
<dbReference type="CDD" id="cd19411">
    <property type="entry name" value="MCP2201-like_sensor"/>
    <property type="match status" value="1"/>
</dbReference>
<keyword evidence="5 7" id="KW-0807">Transducer</keyword>
<evidence type="ECO:0000259" key="9">
    <source>
        <dbReference type="PROSITE" id="PS50111"/>
    </source>
</evidence>
<dbReference type="EMBL" id="PTIU01000005">
    <property type="protein sequence ID" value="PPK55462.1"/>
    <property type="molecule type" value="Genomic_DNA"/>
</dbReference>
<keyword evidence="14" id="KW-1185">Reference proteome</keyword>
<dbReference type="OrthoDB" id="2489132at2"/>
<dbReference type="CDD" id="cd11386">
    <property type="entry name" value="MCP_signal"/>
    <property type="match status" value="1"/>
</dbReference>
<dbReference type="FunFam" id="1.10.287.950:FF:000001">
    <property type="entry name" value="Methyl-accepting chemotaxis sensory transducer"/>
    <property type="match status" value="1"/>
</dbReference>
<dbReference type="PROSITE" id="PS50885">
    <property type="entry name" value="HAMP"/>
    <property type="match status" value="1"/>
</dbReference>
<dbReference type="SUPFAM" id="SSF58104">
    <property type="entry name" value="Methyl-accepting chemotaxis protein (MCP) signaling domain"/>
    <property type="match status" value="1"/>
</dbReference>
<dbReference type="SMART" id="SM00283">
    <property type="entry name" value="MA"/>
    <property type="match status" value="1"/>
</dbReference>
<accession>A0A2S6G8B1</accession>
<feature type="transmembrane region" description="Helical" evidence="8">
    <location>
        <begin position="12"/>
        <end position="29"/>
    </location>
</feature>
<comment type="caution">
    <text evidence="12">The sequence shown here is derived from an EMBL/GenBank/DDBJ whole genome shotgun (WGS) entry which is preliminary data.</text>
</comment>
<evidence type="ECO:0000313" key="12">
    <source>
        <dbReference type="EMBL" id="PPK55462.1"/>
    </source>
</evidence>
<dbReference type="Pfam" id="PF12729">
    <property type="entry name" value="4HB_MCP_1"/>
    <property type="match status" value="1"/>
</dbReference>
<feature type="domain" description="Methyl-accepting transducer" evidence="9">
    <location>
        <begin position="273"/>
        <end position="509"/>
    </location>
</feature>
<keyword evidence="4 8" id="KW-0472">Membrane</keyword>
<evidence type="ECO:0000256" key="2">
    <source>
        <dbReference type="ARBA" id="ARBA00022692"/>
    </source>
</evidence>
<proteinExistence type="inferred from homology"/>
<evidence type="ECO:0000313" key="13">
    <source>
        <dbReference type="Proteomes" id="UP000239446"/>
    </source>
</evidence>
<keyword evidence="2 8" id="KW-0812">Transmembrane</keyword>
<comment type="subcellular location">
    <subcellularLocation>
        <location evidence="1">Membrane</location>
        <topology evidence="1">Multi-pass membrane protein</topology>
    </subcellularLocation>
</comment>
<organism evidence="12 13">
    <name type="scientific">Marinobacter persicus</name>
    <dbReference type="NCBI Taxonomy" id="930118"/>
    <lineage>
        <taxon>Bacteria</taxon>
        <taxon>Pseudomonadati</taxon>
        <taxon>Pseudomonadota</taxon>
        <taxon>Gammaproteobacteria</taxon>
        <taxon>Pseudomonadales</taxon>
        <taxon>Marinobacteraceae</taxon>
        <taxon>Marinobacter</taxon>
    </lineage>
</organism>
<dbReference type="InterPro" id="IPR003660">
    <property type="entry name" value="HAMP_dom"/>
</dbReference>
<evidence type="ECO:0000256" key="1">
    <source>
        <dbReference type="ARBA" id="ARBA00004141"/>
    </source>
</evidence>
<protein>
    <submittedName>
        <fullName evidence="12">Methyl-accepting chemotaxis protein</fullName>
    </submittedName>
</protein>
<dbReference type="Gene3D" id="1.10.287.950">
    <property type="entry name" value="Methyl-accepting chemotaxis protein"/>
    <property type="match status" value="1"/>
</dbReference>
<dbReference type="GO" id="GO:0016020">
    <property type="term" value="C:membrane"/>
    <property type="evidence" value="ECO:0007669"/>
    <property type="project" value="UniProtKB-SubCell"/>
</dbReference>
<evidence type="ECO:0000256" key="6">
    <source>
        <dbReference type="ARBA" id="ARBA00029447"/>
    </source>
</evidence>
<dbReference type="Pfam" id="PF00015">
    <property type="entry name" value="MCPsignal"/>
    <property type="match status" value="1"/>
</dbReference>
<reference evidence="11 14" key="1">
    <citation type="submission" date="2018-02" db="EMBL/GenBank/DDBJ databases">
        <title>Deep subsurface shale carbon reservoir microbial communities from Ohio and West Virginia, USA.</title>
        <authorList>
            <person name="Wrighton K."/>
        </authorList>
    </citation>
    <scope>NUCLEOTIDE SEQUENCE [LARGE SCALE GENOMIC DNA]</scope>
    <source>
        <strain evidence="11 14">UTICA-S1B6</strain>
    </source>
</reference>
<dbReference type="GO" id="GO:0006935">
    <property type="term" value="P:chemotaxis"/>
    <property type="evidence" value="ECO:0007669"/>
    <property type="project" value="UniProtKB-ARBA"/>
</dbReference>
<dbReference type="PANTHER" id="PTHR32089">
    <property type="entry name" value="METHYL-ACCEPTING CHEMOTAXIS PROTEIN MCPB"/>
    <property type="match status" value="1"/>
</dbReference>
<dbReference type="InterPro" id="IPR047347">
    <property type="entry name" value="YvaQ-like_sensor"/>
</dbReference>
<evidence type="ECO:0000313" key="11">
    <source>
        <dbReference type="EMBL" id="PPK52490.1"/>
    </source>
</evidence>
<dbReference type="STRING" id="930118.SAMN05216429_11271"/>
<comment type="similarity">
    <text evidence="6">Belongs to the methyl-accepting chemotaxis (MCP) protein family.</text>
</comment>
<dbReference type="EMBL" id="PTIT01000005">
    <property type="protein sequence ID" value="PPK52490.1"/>
    <property type="molecule type" value="Genomic_DNA"/>
</dbReference>
<evidence type="ECO:0000256" key="5">
    <source>
        <dbReference type="ARBA" id="ARBA00023224"/>
    </source>
</evidence>
<evidence type="ECO:0000259" key="10">
    <source>
        <dbReference type="PROSITE" id="PS50885"/>
    </source>
</evidence>
<name>A0A2S6G8B1_9GAMM</name>
<dbReference type="GO" id="GO:0007165">
    <property type="term" value="P:signal transduction"/>
    <property type="evidence" value="ECO:0007669"/>
    <property type="project" value="UniProtKB-KW"/>
</dbReference>
<dbReference type="PROSITE" id="PS50111">
    <property type="entry name" value="CHEMOTAXIS_TRANSDUC_2"/>
    <property type="match status" value="1"/>
</dbReference>
<evidence type="ECO:0000256" key="8">
    <source>
        <dbReference type="SAM" id="Phobius"/>
    </source>
</evidence>
<dbReference type="AlphaFoldDB" id="A0A2S6G8B1"/>
<feature type="transmembrane region" description="Helical" evidence="8">
    <location>
        <begin position="194"/>
        <end position="214"/>
    </location>
</feature>
<evidence type="ECO:0000256" key="4">
    <source>
        <dbReference type="ARBA" id="ARBA00023136"/>
    </source>
</evidence>
<sequence length="547" mass="59357">MFGQLTVAKRLAFGFGLIVSLMVVITVIGNQRVGFIDSTLTSVNEGAALKQRYAINFRGSVHDRAIAIRDAVLVNNDADLQKHLRDIDRLARMYADNAEKMANMFRQRGATEQERKLLTAIQAIEKRTLALTDEVIERRRNDNPEAARQFLLNEVSPAYSEWLDRVNAFIDHQESDAAADLNEVRVAASGFNTVIVSVTAVAVVLSVLVAFVIIRKLKRVLGAEPEEVAEVIRRLADGQLDQVVDTRYPDSVMGALANTMDRLTGIIREVRAASEELSKASGELEKTSDNNSRQIRTQAKEAEQMATAVNEMATTVNEVAGFAANAATATTKADGEVETGNRVVADTAASITRLADKLEEAAVSVHRVSEDSGNIEKIIEVINGIAEQTNLLALNAAIEAARAGSHGRGFAVVADEVRSLASRTQESTREIQDMIGQLQSGASEATDEMESSRELARDTVAKTTEAETALARIREEMSSINDMNAQIASAAEQQSSVAEEVNRNIARIHDATIETSAGSDQVAGSSHDLAVLADQLRSRVSVFRLRD</sequence>
<evidence type="ECO:0000256" key="7">
    <source>
        <dbReference type="PROSITE-ProRule" id="PRU00284"/>
    </source>
</evidence>
<feature type="domain" description="HAMP" evidence="10">
    <location>
        <begin position="226"/>
        <end position="272"/>
    </location>
</feature>
<dbReference type="InterPro" id="IPR024478">
    <property type="entry name" value="HlyB_4HB_MCP"/>
</dbReference>
<dbReference type="InterPro" id="IPR004089">
    <property type="entry name" value="MCPsignal_dom"/>
</dbReference>
<evidence type="ECO:0000313" key="14">
    <source>
        <dbReference type="Proteomes" id="UP000239648"/>
    </source>
</evidence>
<dbReference type="Proteomes" id="UP000239648">
    <property type="component" value="Unassembled WGS sequence"/>
</dbReference>
<dbReference type="RefSeq" id="WP_104415411.1">
    <property type="nucleotide sequence ID" value="NZ_PTIT01000005.1"/>
</dbReference>
<gene>
    <name evidence="12" type="ORF">B0H24_100543</name>
    <name evidence="11" type="ORF">BY455_10543</name>
</gene>